<gene>
    <name evidence="1" type="ORF">CLIB1444_19S00650</name>
</gene>
<evidence type="ECO:0000313" key="1">
    <source>
        <dbReference type="EMBL" id="CAH6723731.1"/>
    </source>
</evidence>
<proteinExistence type="predicted"/>
<accession>A0ACA9YFN0</accession>
<evidence type="ECO:0000313" key="2">
    <source>
        <dbReference type="Proteomes" id="UP001152531"/>
    </source>
</evidence>
<keyword evidence="2" id="KW-1185">Reference proteome</keyword>
<reference evidence="1" key="1">
    <citation type="submission" date="2022-06" db="EMBL/GenBank/DDBJ databases">
        <authorList>
            <person name="Legras J.-L."/>
            <person name="Devillers H."/>
            <person name="Grondin C."/>
        </authorList>
    </citation>
    <scope>NUCLEOTIDE SEQUENCE</scope>
    <source>
        <strain evidence="1">CLIB 1444</strain>
    </source>
</reference>
<sequence length="358" mass="40817">MSTTVVENKKDFLSFSGRKREVVDEEVRKADFSEIPVISLNQDKESLIKDLKYACKTVGFFYIKDHGVPQESIDKLLGGAKTFFELPKEDKNEIHFSKSKHFRGYESCGDNNTEEGKRPDLNEQFNWGYEAKLDPIKTTEEVEEYEKNAEKDVMAGPNVWPAKAPALQTAVAEYYGHVLILARRLVKLFALALDLPETYFDNLFQTPGAIGRVLHYFPQASNDKNILGIGAHTDIECFTILYQGKVPALQVLNNRGEWIQAPPIDGTFVINIGDMLARWSNDVFISTVHRVLNLTGNERYSIPVFIGTQYDTMIEPLYTCVGEEGPKYKPIRAGEYVYKRLAFSRLSKEEYEEKIKTL</sequence>
<name>A0ACA9YFN0_9ASCO</name>
<dbReference type="Proteomes" id="UP001152531">
    <property type="component" value="Unassembled WGS sequence"/>
</dbReference>
<organism evidence="1 2">
    <name type="scientific">[Candida] jaroonii</name>
    <dbReference type="NCBI Taxonomy" id="467808"/>
    <lineage>
        <taxon>Eukaryota</taxon>
        <taxon>Fungi</taxon>
        <taxon>Dikarya</taxon>
        <taxon>Ascomycota</taxon>
        <taxon>Saccharomycotina</taxon>
        <taxon>Pichiomycetes</taxon>
        <taxon>Debaryomycetaceae</taxon>
        <taxon>Yamadazyma</taxon>
    </lineage>
</organism>
<comment type="caution">
    <text evidence="1">The sequence shown here is derived from an EMBL/GenBank/DDBJ whole genome shotgun (WGS) entry which is preliminary data.</text>
</comment>
<protein>
    <submittedName>
        <fullName evidence="1">2-oxoglutarate-Fe(II) type oxidoreductase Hxnyp</fullName>
    </submittedName>
</protein>
<dbReference type="EMBL" id="CALSDN010000019">
    <property type="protein sequence ID" value="CAH6723731.1"/>
    <property type="molecule type" value="Genomic_DNA"/>
</dbReference>